<dbReference type="AlphaFoldDB" id="F0W653"/>
<dbReference type="HOGENOM" id="CLU_2065827_0_0_1"/>
<sequence length="123" mass="14463">MFTFMQDSFPGIWNLWYSISDKRRSMQLYQLTFKLVMTHRDPIKGISGVFLVTIQQRGTYRILTQHCYAARSRLVSLRQLHFRAGEKAHNVIGEDTLTYTSNLYTHNTMHSFANFPSTHHSYV</sequence>
<reference evidence="1" key="1">
    <citation type="journal article" date="2011" name="PLoS Biol.">
        <title>Gene gain and loss during evolution of obligate parasitism in the white rust pathogen of Arabidopsis thaliana.</title>
        <authorList>
            <person name="Kemen E."/>
            <person name="Gardiner A."/>
            <person name="Schultz-Larsen T."/>
            <person name="Kemen A.C."/>
            <person name="Balmuth A.L."/>
            <person name="Robert-Seilaniantz A."/>
            <person name="Bailey K."/>
            <person name="Holub E."/>
            <person name="Studholme D.J."/>
            <person name="Maclean D."/>
            <person name="Jones J.D."/>
        </authorList>
    </citation>
    <scope>NUCLEOTIDE SEQUENCE</scope>
</reference>
<name>F0W653_9STRA</name>
<dbReference type="EMBL" id="FR824068">
    <property type="protein sequence ID" value="CCA16595.1"/>
    <property type="molecule type" value="Genomic_DNA"/>
</dbReference>
<proteinExistence type="predicted"/>
<accession>F0W653</accession>
<protein>
    <submittedName>
        <fullName evidence="1">AlNc14C23G2353 protein</fullName>
    </submittedName>
</protein>
<gene>
    <name evidence="1" type="primary">AlNc14C23G2353</name>
    <name evidence="1" type="ORF">ALNC14_027380</name>
</gene>
<reference evidence="1" key="2">
    <citation type="submission" date="2011-02" db="EMBL/GenBank/DDBJ databases">
        <authorList>
            <person name="MacLean D."/>
        </authorList>
    </citation>
    <scope>NUCLEOTIDE SEQUENCE</scope>
</reference>
<organism evidence="1">
    <name type="scientific">Albugo laibachii Nc14</name>
    <dbReference type="NCBI Taxonomy" id="890382"/>
    <lineage>
        <taxon>Eukaryota</taxon>
        <taxon>Sar</taxon>
        <taxon>Stramenopiles</taxon>
        <taxon>Oomycota</taxon>
        <taxon>Peronosporomycetes</taxon>
        <taxon>Albuginales</taxon>
        <taxon>Albuginaceae</taxon>
        <taxon>Albugo</taxon>
    </lineage>
</organism>
<evidence type="ECO:0000313" key="1">
    <source>
        <dbReference type="EMBL" id="CCA16595.1"/>
    </source>
</evidence>